<dbReference type="AlphaFoldDB" id="A0AAU9DAX5"/>
<gene>
    <name evidence="9" type="primary">nrdH</name>
    <name evidence="9" type="ORF">KIMC2_14120</name>
</gene>
<evidence type="ECO:0000256" key="6">
    <source>
        <dbReference type="ARBA" id="ARBA00023157"/>
    </source>
</evidence>
<name>A0AAU9DAX5_9LACO</name>
<comment type="similarity">
    <text evidence="2">Belongs to the glutaredoxin family.</text>
</comment>
<dbReference type="GO" id="GO:0009055">
    <property type="term" value="F:electron transfer activity"/>
    <property type="evidence" value="ECO:0007669"/>
    <property type="project" value="TreeGrafter"/>
</dbReference>
<dbReference type="PANTHER" id="PTHR34386">
    <property type="entry name" value="GLUTAREDOXIN"/>
    <property type="match status" value="1"/>
</dbReference>
<dbReference type="PROSITE" id="PS51354">
    <property type="entry name" value="GLUTAREDOXIN_2"/>
    <property type="match status" value="1"/>
</dbReference>
<accession>A0AAU9DAX5</accession>
<keyword evidence="5" id="KW-0249">Electron transport</keyword>
<keyword evidence="4" id="KW-0813">Transport</keyword>
<evidence type="ECO:0000256" key="4">
    <source>
        <dbReference type="ARBA" id="ARBA00022448"/>
    </source>
</evidence>
<evidence type="ECO:0000256" key="5">
    <source>
        <dbReference type="ARBA" id="ARBA00022982"/>
    </source>
</evidence>
<dbReference type="Proteomes" id="UP001321804">
    <property type="component" value="Chromosome"/>
</dbReference>
<evidence type="ECO:0000259" key="8">
    <source>
        <dbReference type="Pfam" id="PF00462"/>
    </source>
</evidence>
<dbReference type="InterPro" id="IPR036249">
    <property type="entry name" value="Thioredoxin-like_sf"/>
</dbReference>
<dbReference type="KEGG" id="xak:KIMC2_14120"/>
<dbReference type="NCBIfam" id="TIGR02194">
    <property type="entry name" value="GlrX_NrdH"/>
    <property type="match status" value="1"/>
</dbReference>
<dbReference type="InterPro" id="IPR051548">
    <property type="entry name" value="Grx-like_ET"/>
</dbReference>
<evidence type="ECO:0000256" key="7">
    <source>
        <dbReference type="ARBA" id="ARBA00023284"/>
    </source>
</evidence>
<sequence>MDMIKKQITVFSRNNCMQCKMVKRFLIDHGVSFNEINIDEEPSAREALINEGYMSLPVVKSNEVTFTGFRPDELRKIVA</sequence>
<evidence type="ECO:0000256" key="1">
    <source>
        <dbReference type="ARBA" id="ARBA00002292"/>
    </source>
</evidence>
<evidence type="ECO:0000256" key="2">
    <source>
        <dbReference type="ARBA" id="ARBA00007787"/>
    </source>
</evidence>
<dbReference type="EMBL" id="AP026801">
    <property type="protein sequence ID" value="BDR56850.1"/>
    <property type="molecule type" value="Genomic_DNA"/>
</dbReference>
<dbReference type="SUPFAM" id="SSF52833">
    <property type="entry name" value="Thioredoxin-like"/>
    <property type="match status" value="1"/>
</dbReference>
<proteinExistence type="inferred from homology"/>
<evidence type="ECO:0000313" key="9">
    <source>
        <dbReference type="EMBL" id="BDR56850.1"/>
    </source>
</evidence>
<dbReference type="GO" id="GO:0045454">
    <property type="term" value="P:cell redox homeostasis"/>
    <property type="evidence" value="ECO:0007669"/>
    <property type="project" value="InterPro"/>
</dbReference>
<comment type="function">
    <text evidence="1">Electron transport system for the ribonucleotide reductase system NrdEF.</text>
</comment>
<dbReference type="CDD" id="cd02976">
    <property type="entry name" value="NrdH"/>
    <property type="match status" value="1"/>
</dbReference>
<evidence type="ECO:0000256" key="3">
    <source>
        <dbReference type="ARBA" id="ARBA00017945"/>
    </source>
</evidence>
<dbReference type="InterPro" id="IPR011909">
    <property type="entry name" value="GlrX_NrdH"/>
</dbReference>
<protein>
    <recommendedName>
        <fullName evidence="3">Glutaredoxin-like protein NrdH</fullName>
    </recommendedName>
</protein>
<dbReference type="PANTHER" id="PTHR34386:SF1">
    <property type="entry name" value="GLUTAREDOXIN-LIKE PROTEIN NRDH"/>
    <property type="match status" value="1"/>
</dbReference>
<keyword evidence="7" id="KW-0676">Redox-active center</keyword>
<reference evidence="9 10" key="1">
    <citation type="journal article" date="2023" name="Microbiol. Spectr.">
        <title>Symbiosis of Carpenter Bees with Uncharacterized Lactic Acid Bacteria Showing NAD Auxotrophy.</title>
        <authorList>
            <person name="Kawasaki S."/>
            <person name="Ozawa K."/>
            <person name="Mori T."/>
            <person name="Yamamoto A."/>
            <person name="Ito M."/>
            <person name="Ohkuma M."/>
            <person name="Sakamoto M."/>
            <person name="Matsutani M."/>
        </authorList>
    </citation>
    <scope>NUCLEOTIDE SEQUENCE [LARGE SCALE GENOMIC DNA]</scope>
    <source>
        <strain evidence="9 10">KimC2</strain>
    </source>
</reference>
<keyword evidence="6" id="KW-1015">Disulfide bond</keyword>
<feature type="domain" description="Glutaredoxin" evidence="8">
    <location>
        <begin position="8"/>
        <end position="60"/>
    </location>
</feature>
<dbReference type="InterPro" id="IPR002109">
    <property type="entry name" value="Glutaredoxin"/>
</dbReference>
<dbReference type="Pfam" id="PF00462">
    <property type="entry name" value="Glutaredoxin"/>
    <property type="match status" value="1"/>
</dbReference>
<organism evidence="9 10">
    <name type="scientific">Xylocopilactobacillus apis</name>
    <dbReference type="NCBI Taxonomy" id="2932183"/>
    <lineage>
        <taxon>Bacteria</taxon>
        <taxon>Bacillati</taxon>
        <taxon>Bacillota</taxon>
        <taxon>Bacilli</taxon>
        <taxon>Lactobacillales</taxon>
        <taxon>Lactobacillaceae</taxon>
        <taxon>Xylocopilactobacillus</taxon>
    </lineage>
</organism>
<evidence type="ECO:0000313" key="10">
    <source>
        <dbReference type="Proteomes" id="UP001321804"/>
    </source>
</evidence>
<dbReference type="Gene3D" id="3.40.30.10">
    <property type="entry name" value="Glutaredoxin"/>
    <property type="match status" value="1"/>
</dbReference>
<keyword evidence="10" id="KW-1185">Reference proteome</keyword>